<keyword evidence="2" id="KW-0812">Transmembrane</keyword>
<dbReference type="KEGG" id="hni:W911_04710"/>
<evidence type="ECO:0000256" key="2">
    <source>
        <dbReference type="SAM" id="Phobius"/>
    </source>
</evidence>
<feature type="coiled-coil region" evidence="1">
    <location>
        <begin position="184"/>
        <end position="211"/>
    </location>
</feature>
<reference evidence="3 4" key="1">
    <citation type="journal article" date="2014" name="Genome Announc.">
        <title>Complete Genome Sequence of Hyphomicrobium nitrativorans Strain NL23, a Denitrifying Bacterium Isolated from Biofilm of a Methanol-Fed Denitrification System Treating Seawater at the Montreal Biodome.</title>
        <authorList>
            <person name="Martineau C."/>
            <person name="Villeneuve C."/>
            <person name="Mauffrey F."/>
            <person name="Villemur R."/>
        </authorList>
    </citation>
    <scope>NUCLEOTIDE SEQUENCE [LARGE SCALE GENOMIC DNA]</scope>
    <source>
        <strain evidence="3">NL23</strain>
    </source>
</reference>
<dbReference type="AlphaFoldDB" id="V5SIQ5"/>
<organism evidence="3 4">
    <name type="scientific">Hyphomicrobium nitrativorans NL23</name>
    <dbReference type="NCBI Taxonomy" id="1029756"/>
    <lineage>
        <taxon>Bacteria</taxon>
        <taxon>Pseudomonadati</taxon>
        <taxon>Pseudomonadota</taxon>
        <taxon>Alphaproteobacteria</taxon>
        <taxon>Hyphomicrobiales</taxon>
        <taxon>Hyphomicrobiaceae</taxon>
        <taxon>Hyphomicrobium</taxon>
    </lineage>
</organism>
<accession>V5SIQ5</accession>
<keyword evidence="4" id="KW-1185">Reference proteome</keyword>
<evidence type="ECO:0000313" key="3">
    <source>
        <dbReference type="EMBL" id="AHB49960.1"/>
    </source>
</evidence>
<evidence type="ECO:0000256" key="1">
    <source>
        <dbReference type="SAM" id="Coils"/>
    </source>
</evidence>
<dbReference type="STRING" id="1029756.W911_04710"/>
<gene>
    <name evidence="3" type="ORF">W911_04710</name>
</gene>
<sequence>MRALLVGLSVIAAFVLMAVSAHLNYGFMAGFAHTSEAAMALGAAAVAGDILKACLPFFLVLAWRSRRWLFLVLGAPAWGLLSAVSLLAALGYAADIRDRHAQVRQTETELLRRAVADETRLVRRVEATNEARSPAVIEADLAALRQDARWTTSVACTEATVRASRTYCAHYLSMKGELETARDRVTWEDQLTEVRREIARLRADGAGLMREPQVEMLAMLSGESAPRVRTALVLLAALFLEVGSGLGLYLALQHSAPRAASVRESAKRLPEAAAPIALPSAQSARARMEAFWVARIVPAPGARLSIDAAWSAYEQWCAGSSAEPVSRAGFDALFWALVAELRLSRTTTAVRGLALAAGPEAFRARLPASNAGRPRHAITAAHDVAIGRGCREPPELGGCDRRACPHGPAVAVCARPPVGFGRIALGKAGAVIEHEHARRRPFDPTGMASGMGQ</sequence>
<dbReference type="PATRIC" id="fig|1029756.8.peg.988"/>
<proteinExistence type="predicted"/>
<feature type="transmembrane region" description="Helical" evidence="2">
    <location>
        <begin position="68"/>
        <end position="94"/>
    </location>
</feature>
<keyword evidence="2" id="KW-0472">Membrane</keyword>
<protein>
    <submittedName>
        <fullName evidence="3">Uncharacterized protein</fullName>
    </submittedName>
</protein>
<keyword evidence="1" id="KW-0175">Coiled coil</keyword>
<keyword evidence="2" id="KW-1133">Transmembrane helix</keyword>
<dbReference type="Proteomes" id="UP000018542">
    <property type="component" value="Chromosome"/>
</dbReference>
<feature type="transmembrane region" description="Helical" evidence="2">
    <location>
        <begin position="37"/>
        <end position="61"/>
    </location>
</feature>
<dbReference type="HOGENOM" id="CLU_603785_0_0_5"/>
<dbReference type="EMBL" id="CP006912">
    <property type="protein sequence ID" value="AHB49960.1"/>
    <property type="molecule type" value="Genomic_DNA"/>
</dbReference>
<dbReference type="RefSeq" id="WP_023786349.1">
    <property type="nucleotide sequence ID" value="NC_022997.1"/>
</dbReference>
<name>V5SIQ5_9HYPH</name>
<evidence type="ECO:0000313" key="4">
    <source>
        <dbReference type="Proteomes" id="UP000018542"/>
    </source>
</evidence>